<dbReference type="GO" id="GO:0005509">
    <property type="term" value="F:calcium ion binding"/>
    <property type="evidence" value="ECO:0007669"/>
    <property type="project" value="InterPro"/>
</dbReference>
<dbReference type="Pfam" id="PF13202">
    <property type="entry name" value="EF-hand_5"/>
    <property type="match status" value="3"/>
</dbReference>
<feature type="signal peptide" evidence="2">
    <location>
        <begin position="1"/>
        <end position="30"/>
    </location>
</feature>
<dbReference type="PROSITE" id="PS50222">
    <property type="entry name" value="EF_HAND_2"/>
    <property type="match status" value="2"/>
</dbReference>
<dbReference type="InterPro" id="IPR018247">
    <property type="entry name" value="EF_Hand_1_Ca_BS"/>
</dbReference>
<dbReference type="InterPro" id="IPR002048">
    <property type="entry name" value="EF_hand_dom"/>
</dbReference>
<name>A0A0A2WG00_9GAMM</name>
<feature type="chain" id="PRO_5001996475" evidence="2">
    <location>
        <begin position="31"/>
        <end position="121"/>
    </location>
</feature>
<keyword evidence="2" id="KW-0732">Signal</keyword>
<dbReference type="STRING" id="1300345.LF41_3158"/>
<evidence type="ECO:0000256" key="2">
    <source>
        <dbReference type="SAM" id="SignalP"/>
    </source>
</evidence>
<dbReference type="PATRIC" id="fig|1300345.3.peg.1695"/>
<dbReference type="SUPFAM" id="SSF47473">
    <property type="entry name" value="EF-hand"/>
    <property type="match status" value="1"/>
</dbReference>
<dbReference type="InterPro" id="IPR011992">
    <property type="entry name" value="EF-hand-dom_pair"/>
</dbReference>
<evidence type="ECO:0000313" key="4">
    <source>
        <dbReference type="EMBL" id="KGQ19126.1"/>
    </source>
</evidence>
<feature type="domain" description="EF-hand" evidence="3">
    <location>
        <begin position="37"/>
        <end position="65"/>
    </location>
</feature>
<dbReference type="Proteomes" id="UP000030518">
    <property type="component" value="Unassembled WGS sequence"/>
</dbReference>
<feature type="region of interest" description="Disordered" evidence="1">
    <location>
        <begin position="70"/>
        <end position="121"/>
    </location>
</feature>
<protein>
    <submittedName>
        <fullName evidence="4">FHA domain containing protein</fullName>
    </submittedName>
</protein>
<reference evidence="4 5" key="1">
    <citation type="submission" date="2014-09" db="EMBL/GenBank/DDBJ databases">
        <title>Genome sequences of Lysobacter dokdonensis DS-58.</title>
        <authorList>
            <person name="Kim J.F."/>
            <person name="Kwak M.-J."/>
        </authorList>
    </citation>
    <scope>NUCLEOTIDE SEQUENCE [LARGE SCALE GENOMIC DNA]</scope>
    <source>
        <strain evidence="4 5">DS-58</strain>
    </source>
</reference>
<feature type="compositionally biased region" description="Basic and acidic residues" evidence="1">
    <location>
        <begin position="87"/>
        <end position="108"/>
    </location>
</feature>
<accession>A0A0A2WG00</accession>
<proteinExistence type="predicted"/>
<evidence type="ECO:0000256" key="1">
    <source>
        <dbReference type="SAM" id="MobiDB-lite"/>
    </source>
</evidence>
<organism evidence="4 5">
    <name type="scientific">Lysobacter dokdonensis DS-58</name>
    <dbReference type="NCBI Taxonomy" id="1300345"/>
    <lineage>
        <taxon>Bacteria</taxon>
        <taxon>Pseudomonadati</taxon>
        <taxon>Pseudomonadota</taxon>
        <taxon>Gammaproteobacteria</taxon>
        <taxon>Lysobacterales</taxon>
        <taxon>Lysobacteraceae</taxon>
        <taxon>Noviluteimonas</taxon>
    </lineage>
</organism>
<sequence length="121" mass="13315">MHARMLVRRNPARLRAGFFFACLMAPAAFAQVVATSEYLARMDADGDGRVSLVEYQDWLSYAFDAMDADHDGTLAPAEQPGGRGKPLTREAHRARLADAFRRQDKNHDGTLSAAELAAPPR</sequence>
<comment type="caution">
    <text evidence="4">The sequence shown here is derived from an EMBL/GenBank/DDBJ whole genome shotgun (WGS) entry which is preliminary data.</text>
</comment>
<dbReference type="EMBL" id="JRKJ01000009">
    <property type="protein sequence ID" value="KGQ19126.1"/>
    <property type="molecule type" value="Genomic_DNA"/>
</dbReference>
<dbReference type="AlphaFoldDB" id="A0A0A2WG00"/>
<gene>
    <name evidence="4" type="ORF">LF41_3158</name>
</gene>
<feature type="domain" description="EF-hand" evidence="3">
    <location>
        <begin position="91"/>
        <end position="121"/>
    </location>
</feature>
<evidence type="ECO:0000313" key="5">
    <source>
        <dbReference type="Proteomes" id="UP000030518"/>
    </source>
</evidence>
<dbReference type="Gene3D" id="1.10.238.10">
    <property type="entry name" value="EF-hand"/>
    <property type="match status" value="1"/>
</dbReference>
<evidence type="ECO:0000259" key="3">
    <source>
        <dbReference type="PROSITE" id="PS50222"/>
    </source>
</evidence>
<dbReference type="eggNOG" id="COG5126">
    <property type="taxonomic scope" value="Bacteria"/>
</dbReference>
<keyword evidence="5" id="KW-1185">Reference proteome</keyword>
<dbReference type="PROSITE" id="PS00018">
    <property type="entry name" value="EF_HAND_1"/>
    <property type="match status" value="2"/>
</dbReference>